<protein>
    <recommendedName>
        <fullName evidence="4 8">2-(3-amino-3-carboxypropyl)histidine synthase subunit 2</fullName>
    </recommendedName>
</protein>
<evidence type="ECO:0000256" key="3">
    <source>
        <dbReference type="ARBA" id="ARBA00006179"/>
    </source>
</evidence>
<name>A0A8J2K872_9HEXA</name>
<reference evidence="9" key="1">
    <citation type="submission" date="2021-06" db="EMBL/GenBank/DDBJ databases">
        <authorList>
            <person name="Hodson N. C."/>
            <person name="Mongue J. A."/>
            <person name="Jaron S. K."/>
        </authorList>
    </citation>
    <scope>NUCLEOTIDE SEQUENCE</scope>
</reference>
<dbReference type="PANTHER" id="PTHR10762">
    <property type="entry name" value="DIPHTHAMIDE BIOSYNTHESIS PROTEIN"/>
    <property type="match status" value="1"/>
</dbReference>
<evidence type="ECO:0000256" key="8">
    <source>
        <dbReference type="RuleBase" id="RU364133"/>
    </source>
</evidence>
<sequence>MTAITSSGEDSIRKNIEISPILNLSKDYEAYFEVDKCVKWIVDNGYQRVALQFPDELVHLTVLVYNSISRRIGSARVYVLADSTYGSCCIDEKTAAHIYADALIHFGHSCGSSRKSKLPVLYVHVRPGVSIPQLLSDFKNIFADKASQTGILFDSEYADVAVELQQKLEQEGYSDIITLESKLLENLQETNERVEICRKIFFLTSTERSVINRILQVNKAFSKSNSDDSPPEISIYNPSKSSVIQTPSIQRLLMKRNYYIEKLREADVVGILVGTLSVDNYIEVIRHLKSILKQAGKKSYVVSIGEISAPKLANFPDINAFVLVACPETTLIESKEFYQVVVTPWEVEVAFGRQNDVADYFVDYRVLLPGSVEHIPFEKYSSRNIYADVSLINGVSRIGLNWQGLEELDAEEFKIHEGQSGIASYYSNEPQLS</sequence>
<dbReference type="AlphaFoldDB" id="A0A8J2K872"/>
<keyword evidence="6 8" id="KW-0408">Iron</keyword>
<evidence type="ECO:0000313" key="9">
    <source>
        <dbReference type="EMBL" id="CAG7731229.1"/>
    </source>
</evidence>
<comment type="caution">
    <text evidence="9">The sequence shown here is derived from an EMBL/GenBank/DDBJ whole genome shotgun (WGS) entry which is preliminary data.</text>
</comment>
<dbReference type="FunFam" id="3.40.50.11860:FF:000001">
    <property type="entry name" value="2-(3-amino-3-carboxypropyl)histidine synthase subunit 2"/>
    <property type="match status" value="1"/>
</dbReference>
<dbReference type="OrthoDB" id="449241at2759"/>
<dbReference type="GO" id="GO:0017183">
    <property type="term" value="P:protein histidyl modification to diphthamide"/>
    <property type="evidence" value="ECO:0007669"/>
    <property type="project" value="InterPro"/>
</dbReference>
<evidence type="ECO:0000256" key="4">
    <source>
        <dbReference type="ARBA" id="ARBA00021914"/>
    </source>
</evidence>
<comment type="pathway">
    <text evidence="2 8">Protein modification; peptidyl-diphthamide biosynthesis.</text>
</comment>
<evidence type="ECO:0000256" key="6">
    <source>
        <dbReference type="ARBA" id="ARBA00023004"/>
    </source>
</evidence>
<dbReference type="NCBIfam" id="TIGR00272">
    <property type="entry name" value="DPH2"/>
    <property type="match status" value="1"/>
</dbReference>
<dbReference type="GO" id="GO:0090560">
    <property type="term" value="F:2-(3-amino-3-carboxypropyl)histidine synthase activity"/>
    <property type="evidence" value="ECO:0007669"/>
    <property type="project" value="InterPro"/>
</dbReference>
<dbReference type="InterPro" id="IPR016435">
    <property type="entry name" value="DPH1/DPH2"/>
</dbReference>
<comment type="function">
    <text evidence="8">Required for the first step of diphthamide biosynthesis, a post-translational modification of histidine which occurs in elongation factor 2. DPH1 and DPH2 transfer a 3-amino-3-carboxypropyl (ACP) group from S-adenosyl-L-methionine (SAM) to a histidine residue, the reaction is assisted by a reduction system comprising DPH3 and a NADH-dependent reductase. Facilitates the reduction of the catalytic iron-sulfur cluster found in the DPH1 subunit.</text>
</comment>
<gene>
    <name evidence="9" type="ORF">AFUS01_LOCUS19835</name>
</gene>
<dbReference type="NCBIfam" id="TIGR00322">
    <property type="entry name" value="diphth2_R"/>
    <property type="match status" value="1"/>
</dbReference>
<comment type="cofactor">
    <cofactor evidence="1">
        <name>[4Fe-4S] cluster</name>
        <dbReference type="ChEBI" id="CHEBI:49883"/>
    </cofactor>
</comment>
<evidence type="ECO:0000313" key="10">
    <source>
        <dbReference type="Proteomes" id="UP000708208"/>
    </source>
</evidence>
<dbReference type="Pfam" id="PF01866">
    <property type="entry name" value="Diphthamide_syn"/>
    <property type="match status" value="1"/>
</dbReference>
<dbReference type="EMBL" id="CAJVCH010208318">
    <property type="protein sequence ID" value="CAG7731229.1"/>
    <property type="molecule type" value="Genomic_DNA"/>
</dbReference>
<evidence type="ECO:0000256" key="5">
    <source>
        <dbReference type="ARBA" id="ARBA00022723"/>
    </source>
</evidence>
<dbReference type="GO" id="GO:0051536">
    <property type="term" value="F:iron-sulfur cluster binding"/>
    <property type="evidence" value="ECO:0007669"/>
    <property type="project" value="UniProtKB-KW"/>
</dbReference>
<keyword evidence="10" id="KW-1185">Reference proteome</keyword>
<organism evidence="9 10">
    <name type="scientific">Allacma fusca</name>
    <dbReference type="NCBI Taxonomy" id="39272"/>
    <lineage>
        <taxon>Eukaryota</taxon>
        <taxon>Metazoa</taxon>
        <taxon>Ecdysozoa</taxon>
        <taxon>Arthropoda</taxon>
        <taxon>Hexapoda</taxon>
        <taxon>Collembola</taxon>
        <taxon>Symphypleona</taxon>
        <taxon>Sminthuridae</taxon>
        <taxon>Allacma</taxon>
    </lineage>
</organism>
<proteinExistence type="inferred from homology"/>
<keyword evidence="5 8" id="KW-0479">Metal-binding</keyword>
<keyword evidence="7 8" id="KW-0411">Iron-sulfur</keyword>
<evidence type="ECO:0000256" key="2">
    <source>
        <dbReference type="ARBA" id="ARBA00005156"/>
    </source>
</evidence>
<dbReference type="SFLD" id="SFLDG01121">
    <property type="entry name" value="Diphthamide_biosynthesis"/>
    <property type="match status" value="1"/>
</dbReference>
<comment type="similarity">
    <text evidence="3 8">Belongs to the DPH1/DPH2 family. DPH2 subfamily.</text>
</comment>
<accession>A0A8J2K872</accession>
<dbReference type="PANTHER" id="PTHR10762:SF2">
    <property type="entry name" value="2-(3-AMINO-3-CARBOXYPROPYL)HISTIDINE SYNTHASE SUBUNIT 2"/>
    <property type="match status" value="1"/>
</dbReference>
<dbReference type="InterPro" id="IPR010014">
    <property type="entry name" value="DHP2"/>
</dbReference>
<evidence type="ECO:0000256" key="1">
    <source>
        <dbReference type="ARBA" id="ARBA00001966"/>
    </source>
</evidence>
<evidence type="ECO:0000256" key="7">
    <source>
        <dbReference type="ARBA" id="ARBA00023014"/>
    </source>
</evidence>
<dbReference type="Proteomes" id="UP000708208">
    <property type="component" value="Unassembled WGS sequence"/>
</dbReference>
<dbReference type="SFLD" id="SFLDS00032">
    <property type="entry name" value="Radical_SAM_3-amino-3-carboxyp"/>
    <property type="match status" value="1"/>
</dbReference>
<dbReference type="GO" id="GO:0046872">
    <property type="term" value="F:metal ion binding"/>
    <property type="evidence" value="ECO:0007669"/>
    <property type="project" value="UniProtKB-KW"/>
</dbReference>